<evidence type="ECO:0000313" key="1">
    <source>
        <dbReference type="EMBL" id="VYU16835.1"/>
    </source>
</evidence>
<protein>
    <submittedName>
        <fullName evidence="1">Uncharacterized protein</fullName>
    </submittedName>
</protein>
<dbReference type="EMBL" id="CACRTZ010000006">
    <property type="protein sequence ID" value="VYU16835.1"/>
    <property type="molecule type" value="Genomic_DNA"/>
</dbReference>
<gene>
    <name evidence="1" type="ORF">EMLFYP7_01578</name>
</gene>
<reference evidence="1" key="1">
    <citation type="submission" date="2019-11" db="EMBL/GenBank/DDBJ databases">
        <authorList>
            <person name="Feng L."/>
        </authorList>
    </citation>
    <scope>NUCLEOTIDE SEQUENCE</scope>
    <source>
        <strain evidence="1">EMassiliensisLFYP7</strain>
    </source>
</reference>
<organism evidence="1">
    <name type="scientific">Phytobacter massiliensis</name>
    <dbReference type="NCBI Taxonomy" id="1485952"/>
    <lineage>
        <taxon>Bacteria</taxon>
        <taxon>Pseudomonadati</taxon>
        <taxon>Pseudomonadota</taxon>
        <taxon>Gammaproteobacteria</taxon>
        <taxon>Enterobacterales</taxon>
        <taxon>Enterobacteriaceae</taxon>
        <taxon>Phytobacter</taxon>
    </lineage>
</organism>
<accession>A0A6N3CM16</accession>
<sequence>MRYRKSTNIQEKGPQNGVIEGKKCDEGYVALRRCV</sequence>
<dbReference type="AlphaFoldDB" id="A0A6N3CM16"/>
<name>A0A6N3CM16_9ENTR</name>
<proteinExistence type="predicted"/>